<dbReference type="AlphaFoldDB" id="A0A8K0P4G0"/>
<dbReference type="SUPFAM" id="SSF53383">
    <property type="entry name" value="PLP-dependent transferases"/>
    <property type="match status" value="1"/>
</dbReference>
<accession>A0A8K0P4G0</accession>
<dbReference type="Pfam" id="PF03476">
    <property type="entry name" value="MOSC_N"/>
    <property type="match status" value="1"/>
</dbReference>
<dbReference type="InterPro" id="IPR005303">
    <property type="entry name" value="MOCOS_middle"/>
</dbReference>
<dbReference type="SUPFAM" id="SSF50800">
    <property type="entry name" value="PK beta-barrel domain-like"/>
    <property type="match status" value="1"/>
</dbReference>
<dbReference type="PROSITE" id="PS51340">
    <property type="entry name" value="MOSC"/>
    <property type="match status" value="1"/>
</dbReference>
<evidence type="ECO:0000313" key="3">
    <source>
        <dbReference type="Proteomes" id="UP000792457"/>
    </source>
</evidence>
<comment type="caution">
    <text evidence="2">The sequence shown here is derived from an EMBL/GenBank/DDBJ whole genome shotgun (WGS) entry which is preliminary data.</text>
</comment>
<dbReference type="PANTHER" id="PTHR14237:SF19">
    <property type="entry name" value="MITOCHONDRIAL AMIDOXIME REDUCING COMPONENT 1"/>
    <property type="match status" value="1"/>
</dbReference>
<sequence>MANLHNIQLRTGCFCNPGACQRHLGLTDQQLLDNYEAGHVCGDTVDLLNGKPTGSVRISFGYMSTKKDADTLLSMIESCFVDRNAEAVSRKEVLKEDVLSSNGQECISQPSNMINGNSHESNSVEKFPKSIISHIFLYPIKSCAAFQVKRWPLGPRGLLYDRQWMIVNSAGIGITQKKETRLCMIQPFIDIKNEKFHISYPGMPEIIIPLNVDDGNINTETDSHQSKVCGDKVRVIDCGDLIANWLTAAFHDTNLGKLRLYCQSFNDDRKFRPRSKNKEKRGKEISLSNQAQFLLINSASIRWLSEQVGVEREGPSCKESDLRDRFRANFVVECPQAFLEKEWNQIKIGKIAFQSEGPCTRCQMICIDQKTGNKTKEPLSTITRLFNGKSEFGIYLSRVYSEFKQEVSVGDEVEGN</sequence>
<dbReference type="Proteomes" id="UP000792457">
    <property type="component" value="Unassembled WGS sequence"/>
</dbReference>
<dbReference type="InterPro" id="IPR011037">
    <property type="entry name" value="Pyrv_Knase-like_insert_dom_sf"/>
</dbReference>
<dbReference type="Pfam" id="PF03473">
    <property type="entry name" value="MOSC"/>
    <property type="match status" value="1"/>
</dbReference>
<dbReference type="OrthoDB" id="420046at2759"/>
<name>A0A8K0P4G0_LADFU</name>
<gene>
    <name evidence="2" type="ORF">J437_LFUL013497</name>
</gene>
<dbReference type="GO" id="GO:0030170">
    <property type="term" value="F:pyridoxal phosphate binding"/>
    <property type="evidence" value="ECO:0007669"/>
    <property type="project" value="InterPro"/>
</dbReference>
<feature type="domain" description="MOSC" evidence="1">
    <location>
        <begin position="268"/>
        <end position="416"/>
    </location>
</feature>
<dbReference type="InterPro" id="IPR015424">
    <property type="entry name" value="PyrdxlP-dep_Trfase"/>
</dbReference>
<dbReference type="GO" id="GO:0030151">
    <property type="term" value="F:molybdenum ion binding"/>
    <property type="evidence" value="ECO:0007669"/>
    <property type="project" value="InterPro"/>
</dbReference>
<dbReference type="Gene3D" id="3.90.1150.10">
    <property type="entry name" value="Aspartate Aminotransferase, domain 1"/>
    <property type="match status" value="1"/>
</dbReference>
<organism evidence="2 3">
    <name type="scientific">Ladona fulva</name>
    <name type="common">Scarce chaser dragonfly</name>
    <name type="synonym">Libellula fulva</name>
    <dbReference type="NCBI Taxonomy" id="123851"/>
    <lineage>
        <taxon>Eukaryota</taxon>
        <taxon>Metazoa</taxon>
        <taxon>Ecdysozoa</taxon>
        <taxon>Arthropoda</taxon>
        <taxon>Hexapoda</taxon>
        <taxon>Insecta</taxon>
        <taxon>Pterygota</taxon>
        <taxon>Palaeoptera</taxon>
        <taxon>Odonata</taxon>
        <taxon>Epiprocta</taxon>
        <taxon>Anisoptera</taxon>
        <taxon>Libelluloidea</taxon>
        <taxon>Libellulidae</taxon>
        <taxon>Ladona</taxon>
    </lineage>
</organism>
<keyword evidence="3" id="KW-1185">Reference proteome</keyword>
<dbReference type="GO" id="GO:0003824">
    <property type="term" value="F:catalytic activity"/>
    <property type="evidence" value="ECO:0007669"/>
    <property type="project" value="InterPro"/>
</dbReference>
<dbReference type="EMBL" id="KZ308920">
    <property type="protein sequence ID" value="KAG8235535.1"/>
    <property type="molecule type" value="Genomic_DNA"/>
</dbReference>
<reference evidence="2" key="2">
    <citation type="submission" date="2017-10" db="EMBL/GenBank/DDBJ databases">
        <title>Ladona fulva Genome sequencing and assembly.</title>
        <authorList>
            <person name="Murali S."/>
            <person name="Richards S."/>
            <person name="Bandaranaike D."/>
            <person name="Bellair M."/>
            <person name="Blankenburg K."/>
            <person name="Chao H."/>
            <person name="Dinh H."/>
            <person name="Doddapaneni H."/>
            <person name="Dugan-Rocha S."/>
            <person name="Elkadiri S."/>
            <person name="Gnanaolivu R."/>
            <person name="Hernandez B."/>
            <person name="Skinner E."/>
            <person name="Javaid M."/>
            <person name="Lee S."/>
            <person name="Li M."/>
            <person name="Ming W."/>
            <person name="Munidasa M."/>
            <person name="Muniz J."/>
            <person name="Nguyen L."/>
            <person name="Hughes D."/>
            <person name="Osuji N."/>
            <person name="Pu L.-L."/>
            <person name="Puazo M."/>
            <person name="Qu C."/>
            <person name="Quiroz J."/>
            <person name="Raj R."/>
            <person name="Weissenberger G."/>
            <person name="Xin Y."/>
            <person name="Zou X."/>
            <person name="Han Y."/>
            <person name="Worley K."/>
            <person name="Muzny D."/>
            <person name="Gibbs R."/>
        </authorList>
    </citation>
    <scope>NUCLEOTIDE SEQUENCE</scope>
    <source>
        <strain evidence="2">Sampled in the wild</strain>
    </source>
</reference>
<dbReference type="SUPFAM" id="SSF141673">
    <property type="entry name" value="MOSC N-terminal domain-like"/>
    <property type="match status" value="1"/>
</dbReference>
<evidence type="ECO:0000313" key="2">
    <source>
        <dbReference type="EMBL" id="KAG8235535.1"/>
    </source>
</evidence>
<dbReference type="PANTHER" id="PTHR14237">
    <property type="entry name" value="MOLYBDOPTERIN COFACTOR SULFURASE MOSC"/>
    <property type="match status" value="1"/>
</dbReference>
<reference evidence="2" key="1">
    <citation type="submission" date="2013-04" db="EMBL/GenBank/DDBJ databases">
        <authorList>
            <person name="Qu J."/>
            <person name="Murali S.C."/>
            <person name="Bandaranaike D."/>
            <person name="Bellair M."/>
            <person name="Blankenburg K."/>
            <person name="Chao H."/>
            <person name="Dinh H."/>
            <person name="Doddapaneni H."/>
            <person name="Downs B."/>
            <person name="Dugan-Rocha S."/>
            <person name="Elkadiri S."/>
            <person name="Gnanaolivu R.D."/>
            <person name="Hernandez B."/>
            <person name="Javaid M."/>
            <person name="Jayaseelan J.C."/>
            <person name="Lee S."/>
            <person name="Li M."/>
            <person name="Ming W."/>
            <person name="Munidasa M."/>
            <person name="Muniz J."/>
            <person name="Nguyen L."/>
            <person name="Ongeri F."/>
            <person name="Osuji N."/>
            <person name="Pu L.-L."/>
            <person name="Puazo M."/>
            <person name="Qu C."/>
            <person name="Quiroz J."/>
            <person name="Raj R."/>
            <person name="Weissenberger G."/>
            <person name="Xin Y."/>
            <person name="Zou X."/>
            <person name="Han Y."/>
            <person name="Richards S."/>
            <person name="Worley K."/>
            <person name="Muzny D."/>
            <person name="Gibbs R."/>
        </authorList>
    </citation>
    <scope>NUCLEOTIDE SEQUENCE</scope>
    <source>
        <strain evidence="2">Sampled in the wild</strain>
    </source>
</reference>
<protein>
    <recommendedName>
        <fullName evidence="1">MOSC domain-containing protein</fullName>
    </recommendedName>
</protein>
<proteinExistence type="predicted"/>
<dbReference type="InterPro" id="IPR005302">
    <property type="entry name" value="MoCF_Sase_C"/>
</dbReference>
<dbReference type="InterPro" id="IPR015422">
    <property type="entry name" value="PyrdxlP-dep_Trfase_small"/>
</dbReference>
<evidence type="ECO:0000259" key="1">
    <source>
        <dbReference type="PROSITE" id="PS51340"/>
    </source>
</evidence>